<dbReference type="EMBL" id="CP060632">
    <property type="protein sequence ID" value="QNL99597.1"/>
    <property type="molecule type" value="Genomic_DNA"/>
</dbReference>
<dbReference type="GO" id="GO:0046026">
    <property type="term" value="F:precorrin-4 C11-methyltransferase activity"/>
    <property type="evidence" value="ECO:0007669"/>
    <property type="project" value="UniProtKB-EC"/>
</dbReference>
<comment type="pathway">
    <text evidence="1">Cofactor biosynthesis; adenosylcobalamin biosynthesis.</text>
</comment>
<evidence type="ECO:0000256" key="3">
    <source>
        <dbReference type="ARBA" id="ARBA00022603"/>
    </source>
</evidence>
<dbReference type="SUPFAM" id="SSF159664">
    <property type="entry name" value="CobE/GbiG C-terminal domain-like"/>
    <property type="match status" value="1"/>
</dbReference>
<evidence type="ECO:0000259" key="6">
    <source>
        <dbReference type="Pfam" id="PF00590"/>
    </source>
</evidence>
<dbReference type="Gene3D" id="3.40.50.11220">
    <property type="match status" value="1"/>
</dbReference>
<dbReference type="Pfam" id="PF11760">
    <property type="entry name" value="CbiG_N"/>
    <property type="match status" value="1"/>
</dbReference>
<dbReference type="Gene3D" id="3.40.1010.10">
    <property type="entry name" value="Cobalt-precorrin-4 Transmethylase, Domain 1"/>
    <property type="match status" value="1"/>
</dbReference>
<dbReference type="Pfam" id="PF11761">
    <property type="entry name" value="CbiG_mid"/>
    <property type="match status" value="1"/>
</dbReference>
<evidence type="ECO:0000313" key="11">
    <source>
        <dbReference type="Proteomes" id="UP000515819"/>
    </source>
</evidence>
<dbReference type="InterPro" id="IPR002750">
    <property type="entry name" value="CobE/GbiG_C"/>
</dbReference>
<comment type="similarity">
    <text evidence="2">Belongs to the precorrin methyltransferase family.</text>
</comment>
<evidence type="ECO:0000256" key="1">
    <source>
        <dbReference type="ARBA" id="ARBA00004953"/>
    </source>
</evidence>
<feature type="domain" description="Cobalamin biosynthesis central region" evidence="9">
    <location>
        <begin position="396"/>
        <end position="479"/>
    </location>
</feature>
<dbReference type="KEGG" id="wcp:H9Q76_12940"/>
<keyword evidence="3 10" id="KW-0489">Methyltransferase</keyword>
<dbReference type="PANTHER" id="PTHR37477:SF1">
    <property type="entry name" value="COBALT-PRECORRIN-5A HYDROLASE"/>
    <property type="match status" value="1"/>
</dbReference>
<sequence>MVHFVGAGPGACDLITVRGMNRIKEADVIIYAGSLVNPELLSYAKADCKIYNSAHMTLDAVVDVMREAEAAGKGTVRLHTGDPSVYGAIREQMDLLDEYGIAYDVCPGVSAVFGAAASLACEYTLPDVTQTLILTRAEGKTPVPEKENLRSLAAHRASLVLYLSSGLARKVRQELLIGGYAEDTPVAVVYKATWPEEKIIRTTLAKLPEDMEAAGITKTALIIVSPALGSIYEKSKLYDAAFATEYRGATEIALPAGIRRVLLITCSVRGYATMQKLAKKLENISGAEIIAKVKCEALPEVSMKETVKACVDEYFEQVDAIVFVTASGIAVRSVAEHLTHKSKDPAIVCMDECSKHVISLVSGHAGGANALTQMLADVMWATPVITTATDVEGQFSIDDYAREHNLVVTDWAKAKAISAEVLATGAKPVWVDEAEVSQEEEKNACGNRIDVRRLKIGSYQVIVTPRDILPDEKMLQLVPLCIVAGIGCRKETSSDKIEHAVQDAFAKAGLRMEALCAVASIDLKKEEAGLLEFCETRKVPFETYTAEELQAVSGTFSASEFVTGVTGVDNVCERSAVKYASEHGANDGELLLRKQAQDGVTVALAYVGVASGK</sequence>
<dbReference type="Pfam" id="PF00590">
    <property type="entry name" value="TP_methylase"/>
    <property type="match status" value="1"/>
</dbReference>
<dbReference type="AlphaFoldDB" id="A0A7G9FM16"/>
<evidence type="ECO:0000259" key="8">
    <source>
        <dbReference type="Pfam" id="PF11760"/>
    </source>
</evidence>
<dbReference type="Pfam" id="PF01890">
    <property type="entry name" value="CbiG_C"/>
    <property type="match status" value="1"/>
</dbReference>
<keyword evidence="4 10" id="KW-0808">Transferase</keyword>
<dbReference type="PANTHER" id="PTHR37477">
    <property type="entry name" value="COBALT-PRECORRIN-5A HYDROLASE"/>
    <property type="match status" value="1"/>
</dbReference>
<evidence type="ECO:0000259" key="7">
    <source>
        <dbReference type="Pfam" id="PF01890"/>
    </source>
</evidence>
<dbReference type="InterPro" id="IPR035996">
    <property type="entry name" value="4pyrrol_Methylase_sf"/>
</dbReference>
<dbReference type="SUPFAM" id="SSF159672">
    <property type="entry name" value="CbiG N-terminal domain-like"/>
    <property type="match status" value="1"/>
</dbReference>
<organism evidence="10 11">
    <name type="scientific">Wujia chipingensis</name>
    <dbReference type="NCBI Taxonomy" id="2763670"/>
    <lineage>
        <taxon>Bacteria</taxon>
        <taxon>Bacillati</taxon>
        <taxon>Bacillota</taxon>
        <taxon>Clostridia</taxon>
        <taxon>Lachnospirales</taxon>
        <taxon>Lachnospiraceae</taxon>
        <taxon>Wujia</taxon>
    </lineage>
</organism>
<dbReference type="InterPro" id="IPR014776">
    <property type="entry name" value="4pyrrole_Mease_sub2"/>
</dbReference>
<reference evidence="10 11" key="1">
    <citation type="submission" date="2020-08" db="EMBL/GenBank/DDBJ databases">
        <authorList>
            <person name="Liu C."/>
            <person name="Sun Q."/>
        </authorList>
    </citation>
    <scope>NUCLEOTIDE SEQUENCE [LARGE SCALE GENOMIC DNA]</scope>
    <source>
        <strain evidence="10 11">NSJ-4</strain>
    </source>
</reference>
<dbReference type="InterPro" id="IPR003043">
    <property type="entry name" value="Uropor_MeTrfase_CS"/>
</dbReference>
<dbReference type="CDD" id="cd11641">
    <property type="entry name" value="Precorrin-4_C11-MT"/>
    <property type="match status" value="1"/>
</dbReference>
<feature type="domain" description="Cobalamin synthesis G N-terminal" evidence="8">
    <location>
        <begin position="310"/>
        <end position="390"/>
    </location>
</feature>
<evidence type="ECO:0000259" key="9">
    <source>
        <dbReference type="Pfam" id="PF11761"/>
    </source>
</evidence>
<dbReference type="Proteomes" id="UP000515819">
    <property type="component" value="Chromosome"/>
</dbReference>
<evidence type="ECO:0000313" key="10">
    <source>
        <dbReference type="EMBL" id="QNL99597.1"/>
    </source>
</evidence>
<name>A0A7G9FM16_9FIRM</name>
<dbReference type="PROSITE" id="PS00839">
    <property type="entry name" value="SUMT_1"/>
    <property type="match status" value="1"/>
</dbReference>
<dbReference type="InterPro" id="IPR021744">
    <property type="entry name" value="CbiG_N"/>
</dbReference>
<dbReference type="GO" id="GO:0009236">
    <property type="term" value="P:cobalamin biosynthetic process"/>
    <property type="evidence" value="ECO:0007669"/>
    <property type="project" value="UniProtKB-UniPathway"/>
</dbReference>
<feature type="domain" description="Tetrapyrrole methylase" evidence="6">
    <location>
        <begin position="1"/>
        <end position="207"/>
    </location>
</feature>
<dbReference type="InterPro" id="IPR036518">
    <property type="entry name" value="CobE/GbiG_C_sf"/>
</dbReference>
<keyword evidence="5" id="KW-0949">S-adenosyl-L-methionine</keyword>
<dbReference type="RefSeq" id="WP_330594669.1">
    <property type="nucleotide sequence ID" value="NZ_CP060632.1"/>
</dbReference>
<protein>
    <submittedName>
        <fullName evidence="10">Precorrin-4 C(11)-methyltransferase</fullName>
        <ecNumber evidence="10">2.1.1.133</ecNumber>
    </submittedName>
</protein>
<keyword evidence="11" id="KW-1185">Reference proteome</keyword>
<evidence type="ECO:0000256" key="4">
    <source>
        <dbReference type="ARBA" id="ARBA00022679"/>
    </source>
</evidence>
<dbReference type="SUPFAM" id="SSF53790">
    <property type="entry name" value="Tetrapyrrole methylase"/>
    <property type="match status" value="1"/>
</dbReference>
<proteinExistence type="inferred from homology"/>
<evidence type="ECO:0000256" key="2">
    <source>
        <dbReference type="ARBA" id="ARBA00005879"/>
    </source>
</evidence>
<gene>
    <name evidence="10" type="primary">cobM</name>
    <name evidence="10" type="ORF">H9Q76_12940</name>
</gene>
<feature type="domain" description="CobE/GbiG C-terminal" evidence="7">
    <location>
        <begin position="482"/>
        <end position="605"/>
    </location>
</feature>
<dbReference type="Gene3D" id="3.30.420.180">
    <property type="entry name" value="CobE/GbiG C-terminal domain"/>
    <property type="match status" value="1"/>
</dbReference>
<accession>A0A7G9FM16</accession>
<dbReference type="Gene3D" id="3.30.950.10">
    <property type="entry name" value="Methyltransferase, Cobalt-precorrin-4 Transmethylase, Domain 2"/>
    <property type="match status" value="1"/>
</dbReference>
<dbReference type="EC" id="2.1.1.133" evidence="10"/>
<dbReference type="InterPro" id="IPR038029">
    <property type="entry name" value="GbiG_N_sf"/>
</dbReference>
<dbReference type="NCBIfam" id="TIGR01465">
    <property type="entry name" value="cobM_cbiF"/>
    <property type="match status" value="1"/>
</dbReference>
<dbReference type="InterPro" id="IPR014777">
    <property type="entry name" value="4pyrrole_Mease_sub1"/>
</dbReference>
<dbReference type="InterPro" id="IPR021745">
    <property type="entry name" value="CbiG_mid"/>
</dbReference>
<dbReference type="InterPro" id="IPR000878">
    <property type="entry name" value="4pyrrol_Mease"/>
</dbReference>
<dbReference type="UniPathway" id="UPA00148"/>
<dbReference type="GO" id="GO:0032259">
    <property type="term" value="P:methylation"/>
    <property type="evidence" value="ECO:0007669"/>
    <property type="project" value="UniProtKB-KW"/>
</dbReference>
<evidence type="ECO:0000256" key="5">
    <source>
        <dbReference type="ARBA" id="ARBA00022691"/>
    </source>
</evidence>
<dbReference type="InterPro" id="IPR006362">
    <property type="entry name" value="Cbl_synth_CobM/CibF"/>
</dbReference>
<dbReference type="InterPro" id="IPR052553">
    <property type="entry name" value="CbiG_hydrolase"/>
</dbReference>